<feature type="region of interest" description="Disordered" evidence="1">
    <location>
        <begin position="72"/>
        <end position="92"/>
    </location>
</feature>
<sequence>MSDYVIFFGNLWLFEAQIEKETGADTRKKAFRYLQSNKKRPSTKENSTMAMIHELPQQRNVHLTGYSRFSEDSNSLASEMTPACRPRTSRRGSKRLSIKDVFSSSMLSVLSRSQSTSFSSEADSAPRVSAGSSAPRTSSSSRKRVRHTSRPPSIARPSTGCFITDHVTLPNWTGDDFISDCLTSIKPGLRATPANLSSRTISLPNCSASCPSMTAKARSHTRSKSSQ</sequence>
<evidence type="ECO:0000256" key="1">
    <source>
        <dbReference type="SAM" id="MobiDB-lite"/>
    </source>
</evidence>
<protein>
    <submittedName>
        <fullName evidence="2">Uncharacterized protein</fullName>
    </submittedName>
</protein>
<name>E4Y4N7_OIKDI</name>
<feature type="region of interest" description="Disordered" evidence="1">
    <location>
        <begin position="113"/>
        <end position="160"/>
    </location>
</feature>
<reference evidence="2" key="1">
    <citation type="journal article" date="2010" name="Science">
        <title>Plasticity of animal genome architecture unmasked by rapid evolution of a pelagic tunicate.</title>
        <authorList>
            <person name="Denoeud F."/>
            <person name="Henriet S."/>
            <person name="Mungpakdee S."/>
            <person name="Aury J.M."/>
            <person name="Da Silva C."/>
            <person name="Brinkmann H."/>
            <person name="Mikhaleva J."/>
            <person name="Olsen L.C."/>
            <person name="Jubin C."/>
            <person name="Canestro C."/>
            <person name="Bouquet J.M."/>
            <person name="Danks G."/>
            <person name="Poulain J."/>
            <person name="Campsteijn C."/>
            <person name="Adamski M."/>
            <person name="Cross I."/>
            <person name="Yadetie F."/>
            <person name="Muffato M."/>
            <person name="Louis A."/>
            <person name="Butcher S."/>
            <person name="Tsagkogeorga G."/>
            <person name="Konrad A."/>
            <person name="Singh S."/>
            <person name="Jensen M.F."/>
            <person name="Cong E.H."/>
            <person name="Eikeseth-Otteraa H."/>
            <person name="Noel B."/>
            <person name="Anthouard V."/>
            <person name="Porcel B.M."/>
            <person name="Kachouri-Lafond R."/>
            <person name="Nishino A."/>
            <person name="Ugolini M."/>
            <person name="Chourrout P."/>
            <person name="Nishida H."/>
            <person name="Aasland R."/>
            <person name="Huzurbazar S."/>
            <person name="Westhof E."/>
            <person name="Delsuc F."/>
            <person name="Lehrach H."/>
            <person name="Reinhardt R."/>
            <person name="Weissenbach J."/>
            <person name="Roy S.W."/>
            <person name="Artiguenave F."/>
            <person name="Postlethwait J.H."/>
            <person name="Manak J.R."/>
            <person name="Thompson E.M."/>
            <person name="Jaillon O."/>
            <person name="Du Pasquier L."/>
            <person name="Boudinot P."/>
            <person name="Liberles D.A."/>
            <person name="Volff J.N."/>
            <person name="Philippe H."/>
            <person name="Lenhard B."/>
            <person name="Roest Crollius H."/>
            <person name="Wincker P."/>
            <person name="Chourrout D."/>
        </authorList>
    </citation>
    <scope>NUCLEOTIDE SEQUENCE [LARGE SCALE GENOMIC DNA]</scope>
</reference>
<dbReference type="Proteomes" id="UP000011014">
    <property type="component" value="Unassembled WGS sequence"/>
</dbReference>
<dbReference type="AlphaFoldDB" id="E4Y4N7"/>
<dbReference type="EMBL" id="FN654279">
    <property type="protein sequence ID" value="CBY30635.1"/>
    <property type="molecule type" value="Genomic_DNA"/>
</dbReference>
<gene>
    <name evidence="2" type="ORF">GSOID_T00018512001</name>
</gene>
<accession>E4Y4N7</accession>
<feature type="compositionally biased region" description="Low complexity" evidence="1">
    <location>
        <begin position="129"/>
        <end position="140"/>
    </location>
</feature>
<evidence type="ECO:0000313" key="2">
    <source>
        <dbReference type="EMBL" id="CBY30635.1"/>
    </source>
</evidence>
<proteinExistence type="predicted"/>
<organism evidence="2">
    <name type="scientific">Oikopleura dioica</name>
    <name type="common">Tunicate</name>
    <dbReference type="NCBI Taxonomy" id="34765"/>
    <lineage>
        <taxon>Eukaryota</taxon>
        <taxon>Metazoa</taxon>
        <taxon>Chordata</taxon>
        <taxon>Tunicata</taxon>
        <taxon>Appendicularia</taxon>
        <taxon>Copelata</taxon>
        <taxon>Oikopleuridae</taxon>
        <taxon>Oikopleura</taxon>
    </lineage>
</organism>